<keyword evidence="9" id="KW-1185">Reference proteome</keyword>
<protein>
    <submittedName>
        <fullName evidence="8">Uracil permease</fullName>
    </submittedName>
</protein>
<keyword evidence="4 7" id="KW-0812">Transmembrane</keyword>
<evidence type="ECO:0000313" key="9">
    <source>
        <dbReference type="Proteomes" id="UP000051155"/>
    </source>
</evidence>
<feature type="transmembrane region" description="Helical" evidence="7">
    <location>
        <begin position="413"/>
        <end position="431"/>
    </location>
</feature>
<keyword evidence="3" id="KW-0813">Transport</keyword>
<evidence type="ECO:0000256" key="4">
    <source>
        <dbReference type="ARBA" id="ARBA00022692"/>
    </source>
</evidence>
<dbReference type="PROSITE" id="PS01116">
    <property type="entry name" value="XANTH_URACIL_PERMASE"/>
    <property type="match status" value="1"/>
</dbReference>
<comment type="subcellular location">
    <subcellularLocation>
        <location evidence="1">Membrane</location>
        <topology evidence="1">Multi-pass membrane protein</topology>
    </subcellularLocation>
</comment>
<dbReference type="GO" id="GO:0042907">
    <property type="term" value="F:xanthine transmembrane transporter activity"/>
    <property type="evidence" value="ECO:0007669"/>
    <property type="project" value="TreeGrafter"/>
</dbReference>
<name>A0A0R1Q313_9LACO</name>
<dbReference type="InterPro" id="IPR006042">
    <property type="entry name" value="Xan_ur_permease"/>
</dbReference>
<organism evidence="8 9">
    <name type="scientific">Liquorilactobacillus uvarum DSM 19971</name>
    <dbReference type="NCBI Taxonomy" id="1423812"/>
    <lineage>
        <taxon>Bacteria</taxon>
        <taxon>Bacillati</taxon>
        <taxon>Bacillota</taxon>
        <taxon>Bacilli</taxon>
        <taxon>Lactobacillales</taxon>
        <taxon>Lactobacillaceae</taxon>
        <taxon>Liquorilactobacillus</taxon>
    </lineage>
</organism>
<feature type="transmembrane region" description="Helical" evidence="7">
    <location>
        <begin position="87"/>
        <end position="103"/>
    </location>
</feature>
<feature type="transmembrane region" description="Helical" evidence="7">
    <location>
        <begin position="379"/>
        <end position="401"/>
    </location>
</feature>
<evidence type="ECO:0000256" key="3">
    <source>
        <dbReference type="ARBA" id="ARBA00022448"/>
    </source>
</evidence>
<comment type="caution">
    <text evidence="8">The sequence shown here is derived from an EMBL/GenBank/DDBJ whole genome shotgun (WGS) entry which is preliminary data.</text>
</comment>
<evidence type="ECO:0000256" key="1">
    <source>
        <dbReference type="ARBA" id="ARBA00004141"/>
    </source>
</evidence>
<dbReference type="STRING" id="1423812.FD20_GL000081"/>
<dbReference type="Proteomes" id="UP000051155">
    <property type="component" value="Unassembled WGS sequence"/>
</dbReference>
<proteinExistence type="inferred from homology"/>
<keyword evidence="6 7" id="KW-0472">Membrane</keyword>
<dbReference type="AlphaFoldDB" id="A0A0R1Q313"/>
<dbReference type="PATRIC" id="fig|1423812.3.peg.83"/>
<dbReference type="NCBIfam" id="TIGR00801">
    <property type="entry name" value="ncs2"/>
    <property type="match status" value="1"/>
</dbReference>
<evidence type="ECO:0000313" key="8">
    <source>
        <dbReference type="EMBL" id="KRL39040.1"/>
    </source>
</evidence>
<dbReference type="PANTHER" id="PTHR42810">
    <property type="entry name" value="PURINE PERMEASE C1399.01C-RELATED"/>
    <property type="match status" value="1"/>
</dbReference>
<evidence type="ECO:0000256" key="6">
    <source>
        <dbReference type="ARBA" id="ARBA00023136"/>
    </source>
</evidence>
<gene>
    <name evidence="8" type="ORF">FD20_GL000081</name>
</gene>
<feature type="transmembrane region" description="Helical" evidence="7">
    <location>
        <begin position="350"/>
        <end position="373"/>
    </location>
</feature>
<dbReference type="InterPro" id="IPR006043">
    <property type="entry name" value="NCS2"/>
</dbReference>
<feature type="transmembrane region" description="Helical" evidence="7">
    <location>
        <begin position="270"/>
        <end position="296"/>
    </location>
</feature>
<feature type="transmembrane region" description="Helical" evidence="7">
    <location>
        <begin position="163"/>
        <end position="185"/>
    </location>
</feature>
<evidence type="ECO:0000256" key="2">
    <source>
        <dbReference type="ARBA" id="ARBA00008821"/>
    </source>
</evidence>
<accession>A0A0R1Q313</accession>
<dbReference type="Pfam" id="PF00860">
    <property type="entry name" value="Xan_ur_permease"/>
    <property type="match status" value="1"/>
</dbReference>
<sequence length="461" mass="50243">MNYFEGIKSFKANLMLTWIRKIQVFLYRREDFFVSEKKKEEFRNEEAILDIQDRPKFGHWLVLSIQHLFTMFGATVLVPLLVGINPSIALFSSGVGTLVYIFCTKAKIPAYLGSSFAFVGTMQILMKTYGYPAVGQGAISAGLVYVIVSLFISRFGSEWVDSLLPPVVVGPIIIVIGLSLATTAANDAMLNNSHYDLKYFAVAIFTLVITILFNMFLKGFASMVPVLLGIICGYICAVIAGIVDFQSVAAAKWFSLPAFKVMFVNYDFKLYPGAIIAMAPIAFVTMTEHMGHVMVLNKLTKRNFFKNPGLHRTLFGDGLSSVIAGFVGGPPTTSYGENIGVLAMTKVHSVWVLGGAAIFAVLFSFVGKVSALIQSIPTPVIGGISFLLFGMIASNGLRILVDNKVNYELKRNLIITAVILVIGIGGTYLQIGQFQLTSIALATIFGIVANLVLPEKANSEK</sequence>
<dbReference type="GO" id="GO:0005886">
    <property type="term" value="C:plasma membrane"/>
    <property type="evidence" value="ECO:0007669"/>
    <property type="project" value="TreeGrafter"/>
</dbReference>
<feature type="transmembrane region" description="Helical" evidence="7">
    <location>
        <begin position="138"/>
        <end position="156"/>
    </location>
</feature>
<dbReference type="PANTHER" id="PTHR42810:SF2">
    <property type="entry name" value="PURINE PERMEASE C1399.01C-RELATED"/>
    <property type="match status" value="1"/>
</dbReference>
<reference evidence="8 9" key="1">
    <citation type="journal article" date="2015" name="Genome Announc.">
        <title>Expanding the biotechnology potential of lactobacilli through comparative genomics of 213 strains and associated genera.</title>
        <authorList>
            <person name="Sun Z."/>
            <person name="Harris H.M."/>
            <person name="McCann A."/>
            <person name="Guo C."/>
            <person name="Argimon S."/>
            <person name="Zhang W."/>
            <person name="Yang X."/>
            <person name="Jeffery I.B."/>
            <person name="Cooney J.C."/>
            <person name="Kagawa T.F."/>
            <person name="Liu W."/>
            <person name="Song Y."/>
            <person name="Salvetti E."/>
            <person name="Wrobel A."/>
            <person name="Rasinkangas P."/>
            <person name="Parkhill J."/>
            <person name="Rea M.C."/>
            <person name="O'Sullivan O."/>
            <person name="Ritari J."/>
            <person name="Douillard F.P."/>
            <person name="Paul Ross R."/>
            <person name="Yang R."/>
            <person name="Briner A.E."/>
            <person name="Felis G.E."/>
            <person name="de Vos W.M."/>
            <person name="Barrangou R."/>
            <person name="Klaenhammer T.R."/>
            <person name="Caufield P.W."/>
            <person name="Cui Y."/>
            <person name="Zhang H."/>
            <person name="O'Toole P.W."/>
        </authorList>
    </citation>
    <scope>NUCLEOTIDE SEQUENCE [LARGE SCALE GENOMIC DNA]</scope>
    <source>
        <strain evidence="8 9">DSM 19971</strain>
    </source>
</reference>
<feature type="transmembrane region" description="Helical" evidence="7">
    <location>
        <begin position="437"/>
        <end position="453"/>
    </location>
</feature>
<evidence type="ECO:0000256" key="5">
    <source>
        <dbReference type="ARBA" id="ARBA00022989"/>
    </source>
</evidence>
<keyword evidence="5 7" id="KW-1133">Transmembrane helix</keyword>
<dbReference type="EMBL" id="AZEG01000001">
    <property type="protein sequence ID" value="KRL39040.1"/>
    <property type="molecule type" value="Genomic_DNA"/>
</dbReference>
<feature type="transmembrane region" description="Helical" evidence="7">
    <location>
        <begin position="224"/>
        <end position="250"/>
    </location>
</feature>
<evidence type="ECO:0000256" key="7">
    <source>
        <dbReference type="SAM" id="Phobius"/>
    </source>
</evidence>
<feature type="transmembrane region" description="Helical" evidence="7">
    <location>
        <begin position="60"/>
        <end position="81"/>
    </location>
</feature>
<feature type="transmembrane region" description="Helical" evidence="7">
    <location>
        <begin position="197"/>
        <end position="217"/>
    </location>
</feature>
<comment type="similarity">
    <text evidence="2">Belongs to the nucleobase:cation symporter-2 (NCS2) (TC 2.A.40) family.</text>
</comment>